<evidence type="ECO:0000259" key="1">
    <source>
        <dbReference type="Pfam" id="PF01370"/>
    </source>
</evidence>
<dbReference type="OrthoDB" id="1247029at2"/>
<dbReference type="InterPro" id="IPR001509">
    <property type="entry name" value="Epimerase_deHydtase"/>
</dbReference>
<organism evidence="2 3">
    <name type="scientific">Pseudobacter ginsenosidimutans</name>
    <dbReference type="NCBI Taxonomy" id="661488"/>
    <lineage>
        <taxon>Bacteria</taxon>
        <taxon>Pseudomonadati</taxon>
        <taxon>Bacteroidota</taxon>
        <taxon>Chitinophagia</taxon>
        <taxon>Chitinophagales</taxon>
        <taxon>Chitinophagaceae</taxon>
        <taxon>Pseudobacter</taxon>
    </lineage>
</organism>
<reference evidence="2 3" key="1">
    <citation type="submission" date="2019-02" db="EMBL/GenBank/DDBJ databases">
        <title>Genomic Encyclopedia of Type Strains, Phase IV (KMG-IV): sequencing the most valuable type-strain genomes for metagenomic binning, comparative biology and taxonomic classification.</title>
        <authorList>
            <person name="Goeker M."/>
        </authorList>
    </citation>
    <scope>NUCLEOTIDE SEQUENCE [LARGE SCALE GENOMIC DNA]</scope>
    <source>
        <strain evidence="2 3">DSM 18116</strain>
    </source>
</reference>
<dbReference type="EMBL" id="SGXA01000001">
    <property type="protein sequence ID" value="RZS75292.1"/>
    <property type="molecule type" value="Genomic_DNA"/>
</dbReference>
<dbReference type="SUPFAM" id="SSF51735">
    <property type="entry name" value="NAD(P)-binding Rossmann-fold domains"/>
    <property type="match status" value="1"/>
</dbReference>
<evidence type="ECO:0000313" key="3">
    <source>
        <dbReference type="Proteomes" id="UP000293874"/>
    </source>
</evidence>
<proteinExistence type="predicted"/>
<evidence type="ECO:0000313" key="2">
    <source>
        <dbReference type="EMBL" id="RZS75292.1"/>
    </source>
</evidence>
<dbReference type="RefSeq" id="WP_130539671.1">
    <property type="nucleotide sequence ID" value="NZ_CP042431.1"/>
</dbReference>
<dbReference type="InterPro" id="IPR036291">
    <property type="entry name" value="NAD(P)-bd_dom_sf"/>
</dbReference>
<gene>
    <name evidence="2" type="ORF">EV199_1155</name>
</gene>
<comment type="caution">
    <text evidence="2">The sequence shown here is derived from an EMBL/GenBank/DDBJ whole genome shotgun (WGS) entry which is preliminary data.</text>
</comment>
<dbReference type="Gene3D" id="3.40.50.720">
    <property type="entry name" value="NAD(P)-binding Rossmann-like Domain"/>
    <property type="match status" value="1"/>
</dbReference>
<keyword evidence="3" id="KW-1185">Reference proteome</keyword>
<dbReference type="Proteomes" id="UP000293874">
    <property type="component" value="Unassembled WGS sequence"/>
</dbReference>
<accession>A0A4Q7N209</accession>
<protein>
    <submittedName>
        <fullName evidence="2">NAD-dependent epimerase/dehydratase family protein</fullName>
    </submittedName>
</protein>
<dbReference type="AlphaFoldDB" id="A0A4Q7N209"/>
<name>A0A4Q7N209_9BACT</name>
<sequence length="227" mass="25706">MVIGTGLVARSFGAYAKDDRFLIFASGVSNSKSSTEADFQREARLLLQSMEANPGMMLIYFSTTSVDDPDLQQTAYVQHKLNMEDLVRSNAHRYAIFRLSNLAGRSDNPNTILNYFFQHIAQGIPFQLWQRSERNIIDVEDVYRIADHLLQHQMATNRTLNIANTASYPVTYIVDTIEEFCGKQGLYSLDDRGGPVSIDTHEIAAVCETLGIRFGEGYLEKILQKYF</sequence>
<feature type="domain" description="NAD-dependent epimerase/dehydratase" evidence="1">
    <location>
        <begin position="67"/>
        <end position="163"/>
    </location>
</feature>
<dbReference type="Pfam" id="PF01370">
    <property type="entry name" value="Epimerase"/>
    <property type="match status" value="1"/>
</dbReference>